<organism evidence="3 4">
    <name type="scientific">Mucilaginibacter gilvus</name>
    <dbReference type="NCBI Taxonomy" id="2305909"/>
    <lineage>
        <taxon>Bacteria</taxon>
        <taxon>Pseudomonadati</taxon>
        <taxon>Bacteroidota</taxon>
        <taxon>Sphingobacteriia</taxon>
        <taxon>Sphingobacteriales</taxon>
        <taxon>Sphingobacteriaceae</taxon>
        <taxon>Mucilaginibacter</taxon>
    </lineage>
</organism>
<dbReference type="Proteomes" id="UP000286701">
    <property type="component" value="Unassembled WGS sequence"/>
</dbReference>
<feature type="domain" description="3-keto-alpha-glucoside-1,2-lyase/3-keto-2-hydroxy-glucal hydratase" evidence="2">
    <location>
        <begin position="25"/>
        <end position="274"/>
    </location>
</feature>
<proteinExistence type="predicted"/>
<sequence length="288" mass="32609">MKKIFTCLCCLVLLLTGTSFQLPSEWTSLLDKNLSKWETYQSFYHKVGYKGKPPVDDNGVVIKPIGYNVNKNNVFSVVMENGQPVLKITGEIYGCIFTKEDFANYHLKLKFKWGQKKWVPRLDELKDSGLLYHSQGKCGVEYFRTWMLSQEFQVVENSSGDYWSQSSSQADAKALKDSSYKFNTAGKWTPLGGATGNGGFCGAGKKMDKPIGQWNEMELITYGDKSLHIVNGQVVMALKNSRYKDGDTMKPLTHGKLQLQSEAAEVYYKDIMIKPIKSIPAEYAKYFE</sequence>
<keyword evidence="1" id="KW-0732">Signal</keyword>
<evidence type="ECO:0000259" key="2">
    <source>
        <dbReference type="Pfam" id="PF06439"/>
    </source>
</evidence>
<accession>A0A3S4YD37</accession>
<feature type="signal peptide" evidence="1">
    <location>
        <begin position="1"/>
        <end position="21"/>
    </location>
</feature>
<dbReference type="RefSeq" id="WP_128534137.1">
    <property type="nucleotide sequence ID" value="NZ_SBIW01000004.1"/>
</dbReference>
<comment type="caution">
    <text evidence="3">The sequence shown here is derived from an EMBL/GenBank/DDBJ whole genome shotgun (WGS) entry which is preliminary data.</text>
</comment>
<name>A0A3S4YD37_9SPHI</name>
<dbReference type="EMBL" id="SBIW01000004">
    <property type="protein sequence ID" value="RWY52550.1"/>
    <property type="molecule type" value="Genomic_DNA"/>
</dbReference>
<dbReference type="GO" id="GO:0016787">
    <property type="term" value="F:hydrolase activity"/>
    <property type="evidence" value="ECO:0007669"/>
    <property type="project" value="InterPro"/>
</dbReference>
<protein>
    <submittedName>
        <fullName evidence="3">DUF1080 domain-containing protein</fullName>
    </submittedName>
</protein>
<feature type="chain" id="PRO_5018579565" evidence="1">
    <location>
        <begin position="22"/>
        <end position="288"/>
    </location>
</feature>
<evidence type="ECO:0000256" key="1">
    <source>
        <dbReference type="SAM" id="SignalP"/>
    </source>
</evidence>
<evidence type="ECO:0000313" key="3">
    <source>
        <dbReference type="EMBL" id="RWY52550.1"/>
    </source>
</evidence>
<keyword evidence="4" id="KW-1185">Reference proteome</keyword>
<reference evidence="3 4" key="1">
    <citation type="submission" date="2019-01" db="EMBL/GenBank/DDBJ databases">
        <title>Mucilaginibacter antarcticum sp. nov., isolated from antarctic soil.</title>
        <authorList>
            <person name="Yan Y.-Q."/>
            <person name="Du Z.-J."/>
        </authorList>
    </citation>
    <scope>NUCLEOTIDE SEQUENCE [LARGE SCALE GENOMIC DNA]</scope>
    <source>
        <strain evidence="3 4">F01003</strain>
    </source>
</reference>
<evidence type="ECO:0000313" key="4">
    <source>
        <dbReference type="Proteomes" id="UP000286701"/>
    </source>
</evidence>
<dbReference type="Gene3D" id="2.60.120.560">
    <property type="entry name" value="Exo-inulinase, domain 1"/>
    <property type="match status" value="1"/>
</dbReference>
<dbReference type="Pfam" id="PF06439">
    <property type="entry name" value="3keto-disac_hyd"/>
    <property type="match status" value="1"/>
</dbReference>
<dbReference type="OrthoDB" id="259356at2"/>
<dbReference type="InterPro" id="IPR010496">
    <property type="entry name" value="AL/BT2_dom"/>
</dbReference>
<gene>
    <name evidence="3" type="ORF">EPL05_11660</name>
</gene>
<dbReference type="AlphaFoldDB" id="A0A3S4YD37"/>